<dbReference type="GeneID" id="85467769"/>
<protein>
    <submittedName>
        <fullName evidence="1">Uncharacterized protein</fullName>
    </submittedName>
</protein>
<proteinExistence type="predicted"/>
<name>A0AAI9ZR66_9PEZI</name>
<evidence type="ECO:0000313" key="1">
    <source>
        <dbReference type="EMBL" id="KAK1636695.1"/>
    </source>
</evidence>
<keyword evidence="2" id="KW-1185">Reference proteome</keyword>
<dbReference type="RefSeq" id="XP_060445302.1">
    <property type="nucleotide sequence ID" value="XM_060582907.1"/>
</dbReference>
<sequence length="157" mass="17470">MSRTSLNPPPELSVACTTRCTPPVPFPQPYAYSGSAVDSRARVELDIALTRHTRRAPRLIGRHRMALTASCQRVSIQVWTRYLFVGQFIEMLLWHVAPGHIPYPAPPAQSRLCIINSFKNGASQLRATLGSDPPKISTREHLKGAEIRKLTMAMHSS</sequence>
<comment type="caution">
    <text evidence="1">The sequence shown here is derived from an EMBL/GenBank/DDBJ whole genome shotgun (WGS) entry which is preliminary data.</text>
</comment>
<gene>
    <name evidence="1" type="ORF">BDP81DRAFT_26813</name>
</gene>
<evidence type="ECO:0000313" key="2">
    <source>
        <dbReference type="Proteomes" id="UP001243989"/>
    </source>
</evidence>
<dbReference type="AlphaFoldDB" id="A0AAI9ZR66"/>
<accession>A0AAI9ZR66</accession>
<organism evidence="1 2">
    <name type="scientific">Colletotrichum phormii</name>
    <dbReference type="NCBI Taxonomy" id="359342"/>
    <lineage>
        <taxon>Eukaryota</taxon>
        <taxon>Fungi</taxon>
        <taxon>Dikarya</taxon>
        <taxon>Ascomycota</taxon>
        <taxon>Pezizomycotina</taxon>
        <taxon>Sordariomycetes</taxon>
        <taxon>Hypocreomycetidae</taxon>
        <taxon>Glomerellales</taxon>
        <taxon>Glomerellaceae</taxon>
        <taxon>Colletotrichum</taxon>
        <taxon>Colletotrichum acutatum species complex</taxon>
    </lineage>
</organism>
<dbReference type="EMBL" id="JAHMHQ010000010">
    <property type="protein sequence ID" value="KAK1636695.1"/>
    <property type="molecule type" value="Genomic_DNA"/>
</dbReference>
<reference evidence="1" key="1">
    <citation type="submission" date="2021-06" db="EMBL/GenBank/DDBJ databases">
        <title>Comparative genomics, transcriptomics and evolutionary studies reveal genomic signatures of adaptation to plant cell wall in hemibiotrophic fungi.</title>
        <authorList>
            <consortium name="DOE Joint Genome Institute"/>
            <person name="Baroncelli R."/>
            <person name="Diaz J.F."/>
            <person name="Benocci T."/>
            <person name="Peng M."/>
            <person name="Battaglia E."/>
            <person name="Haridas S."/>
            <person name="Andreopoulos W."/>
            <person name="Labutti K."/>
            <person name="Pangilinan J."/>
            <person name="Floch G.L."/>
            <person name="Makela M.R."/>
            <person name="Henrissat B."/>
            <person name="Grigoriev I.V."/>
            <person name="Crouch J.A."/>
            <person name="De Vries R.P."/>
            <person name="Sukno S.A."/>
            <person name="Thon M.R."/>
        </authorList>
    </citation>
    <scope>NUCLEOTIDE SEQUENCE</scope>
    <source>
        <strain evidence="1">CBS 102054</strain>
    </source>
</reference>
<dbReference type="Proteomes" id="UP001243989">
    <property type="component" value="Unassembled WGS sequence"/>
</dbReference>